<evidence type="ECO:0000256" key="3">
    <source>
        <dbReference type="SAM" id="Phobius"/>
    </source>
</evidence>
<evidence type="ECO:0000259" key="4">
    <source>
        <dbReference type="Pfam" id="PF07859"/>
    </source>
</evidence>
<name>A0A0R3PBH7_ANGCS</name>
<dbReference type="Pfam" id="PF07859">
    <property type="entry name" value="Abhydrolase_3"/>
    <property type="match status" value="2"/>
</dbReference>
<keyword evidence="3" id="KW-0472">Membrane</keyword>
<sequence>LCLVVFPSFSFYVYSTVFAVSKLHSSTSWSRWLLTVTIVSFVLLFIFHRPLPEGFTKKPMDRFLIHFFETSLRVTYYWPSRLFTKASTMVWWTRAVLNNLTRFLGPYLPDQAISAENRDFRGVPVRVYAPRQNVSNDGAVVFIHGGGFALGNIDIYDSLTRRISKMLNVVLVSIEYRLSPETPFPGGLNDCEIALEYFLKISMEEYGVDPRKIVLMGDSAGGNLVAAITQRRRDTGKKPDILGQVLIYPLLQLADLQSLSYRYFHTNLHGTSLVDPESVAYYYMFYAGINMDNYSHLVKYVLVNGHVAYQLRDKVERILDYDSLSYLNYRNETLIERKETVHSVEAQQLLAPFLTNPNFSPLMQEDLSNLPPAFVMTCEYDVLRDEGILYANRLKVRSDTVLVRVHCLTDYLWGVCGRSGRKRLVLHMGLIPPP</sequence>
<dbReference type="PANTHER" id="PTHR48081">
    <property type="entry name" value="AB HYDROLASE SUPERFAMILY PROTEIN C4A8.06C"/>
    <property type="match status" value="1"/>
</dbReference>
<dbReference type="OMA" id="PSHMFSK"/>
<evidence type="ECO:0000256" key="1">
    <source>
        <dbReference type="ARBA" id="ARBA00010515"/>
    </source>
</evidence>
<keyword evidence="3" id="KW-1133">Transmembrane helix</keyword>
<dbReference type="PIRSF" id="PIRSF037251">
    <property type="entry name" value="Arylacetamide_deacetylase"/>
    <property type="match status" value="1"/>
</dbReference>
<dbReference type="AlphaFoldDB" id="A0A0R3PBH7"/>
<dbReference type="InterPro" id="IPR029058">
    <property type="entry name" value="AB_hydrolase_fold"/>
</dbReference>
<dbReference type="WBParaSite" id="ACOC_0000104601-mRNA-1">
    <property type="protein sequence ID" value="ACOC_0000104601-mRNA-1"/>
    <property type="gene ID" value="ACOC_0000104601"/>
</dbReference>
<dbReference type="InterPro" id="IPR017157">
    <property type="entry name" value="Arylacetamide_deacetylase"/>
</dbReference>
<dbReference type="GO" id="GO:0016020">
    <property type="term" value="C:membrane"/>
    <property type="evidence" value="ECO:0007669"/>
    <property type="project" value="InterPro"/>
</dbReference>
<dbReference type="SUPFAM" id="SSF53474">
    <property type="entry name" value="alpha/beta-Hydrolases"/>
    <property type="match status" value="1"/>
</dbReference>
<evidence type="ECO:0000256" key="2">
    <source>
        <dbReference type="ARBA" id="ARBA00022801"/>
    </source>
</evidence>
<feature type="domain" description="Alpha/beta hydrolase fold-3" evidence="4">
    <location>
        <begin position="140"/>
        <end position="294"/>
    </location>
</feature>
<reference evidence="5" key="1">
    <citation type="submission" date="2017-02" db="UniProtKB">
        <authorList>
            <consortium name="WormBaseParasite"/>
        </authorList>
    </citation>
    <scope>IDENTIFICATION</scope>
</reference>
<feature type="transmembrane region" description="Helical" evidence="3">
    <location>
        <begin position="29"/>
        <end position="47"/>
    </location>
</feature>
<comment type="similarity">
    <text evidence="1">Belongs to the 'GDXG' lipolytic enzyme family.</text>
</comment>
<evidence type="ECO:0000313" key="5">
    <source>
        <dbReference type="WBParaSite" id="ACOC_0000104601-mRNA-1"/>
    </source>
</evidence>
<dbReference type="InterPro" id="IPR013094">
    <property type="entry name" value="AB_hydrolase_3"/>
</dbReference>
<dbReference type="PANTHER" id="PTHR48081:SF8">
    <property type="entry name" value="ALPHA_BETA HYDROLASE FOLD-3 DOMAIN-CONTAINING PROTEIN-RELATED"/>
    <property type="match status" value="1"/>
</dbReference>
<accession>A0A0R3PBH7</accession>
<organism evidence="5">
    <name type="scientific">Angiostrongylus costaricensis</name>
    <name type="common">Nematode worm</name>
    <dbReference type="NCBI Taxonomy" id="334426"/>
    <lineage>
        <taxon>Eukaryota</taxon>
        <taxon>Metazoa</taxon>
        <taxon>Ecdysozoa</taxon>
        <taxon>Nematoda</taxon>
        <taxon>Chromadorea</taxon>
        <taxon>Rhabditida</taxon>
        <taxon>Rhabditina</taxon>
        <taxon>Rhabditomorpha</taxon>
        <taxon>Strongyloidea</taxon>
        <taxon>Metastrongylidae</taxon>
        <taxon>Angiostrongylus</taxon>
    </lineage>
</organism>
<protein>
    <submittedName>
        <fullName evidence="5">Arylacetamide deacetylase</fullName>
    </submittedName>
</protein>
<proteinExistence type="inferred from homology"/>
<dbReference type="InterPro" id="IPR050300">
    <property type="entry name" value="GDXG_lipolytic_enzyme"/>
</dbReference>
<keyword evidence="2" id="KW-0378">Hydrolase</keyword>
<feature type="domain" description="Alpha/beta hydrolase fold-3" evidence="4">
    <location>
        <begin position="337"/>
        <end position="403"/>
    </location>
</feature>
<keyword evidence="3" id="KW-0812">Transmembrane</keyword>
<dbReference type="Gene3D" id="3.40.50.1820">
    <property type="entry name" value="alpha/beta hydrolase"/>
    <property type="match status" value="1"/>
</dbReference>
<dbReference type="GO" id="GO:0052689">
    <property type="term" value="F:carboxylic ester hydrolase activity"/>
    <property type="evidence" value="ECO:0007669"/>
    <property type="project" value="InterPro"/>
</dbReference>
<dbReference type="ESTHER" id="angcs-a0a0r3pbh7">
    <property type="family name" value="Arylacetamide_deacetylase"/>
</dbReference>